<comment type="caution">
    <text evidence="1">The sequence shown here is derived from an EMBL/GenBank/DDBJ whole genome shotgun (WGS) entry which is preliminary data.</text>
</comment>
<evidence type="ECO:0000313" key="1">
    <source>
        <dbReference type="EMBL" id="OMJ27043.1"/>
    </source>
</evidence>
<reference evidence="2" key="1">
    <citation type="submission" date="2017-01" db="EMBL/GenBank/DDBJ databases">
        <authorList>
            <person name="Wang Y."/>
            <person name="White M."/>
            <person name="Kvist S."/>
            <person name="Moncalvo J.-M."/>
        </authorList>
    </citation>
    <scope>NUCLEOTIDE SEQUENCE [LARGE SCALE GENOMIC DNA]</scope>
    <source>
        <strain evidence="2">ID-206-W2</strain>
    </source>
</reference>
<accession>A0A1R1YJI4</accession>
<proteinExistence type="predicted"/>
<organism evidence="1 2">
    <name type="scientific">Smittium culicis</name>
    <dbReference type="NCBI Taxonomy" id="133412"/>
    <lineage>
        <taxon>Eukaryota</taxon>
        <taxon>Fungi</taxon>
        <taxon>Fungi incertae sedis</taxon>
        <taxon>Zoopagomycota</taxon>
        <taxon>Kickxellomycotina</taxon>
        <taxon>Harpellomycetes</taxon>
        <taxon>Harpellales</taxon>
        <taxon>Legeriomycetaceae</taxon>
        <taxon>Smittium</taxon>
    </lineage>
</organism>
<dbReference type="Proteomes" id="UP000187429">
    <property type="component" value="Unassembled WGS sequence"/>
</dbReference>
<protein>
    <submittedName>
        <fullName evidence="1">Uncharacterized protein</fullName>
    </submittedName>
</protein>
<dbReference type="AlphaFoldDB" id="A0A1R1YJI4"/>
<gene>
    <name evidence="1" type="ORF">AYI69_g3537</name>
</gene>
<keyword evidence="2" id="KW-1185">Reference proteome</keyword>
<sequence>MFGFGCQKLRPLPSRLVVRARGNCHGHEQPTQFIVHVVIHQLWLLVNQRRNRGRLVRRLTTTIHLWLHLSPRLHLWR</sequence>
<dbReference type="EMBL" id="LSSM01001209">
    <property type="protein sequence ID" value="OMJ27043.1"/>
    <property type="molecule type" value="Genomic_DNA"/>
</dbReference>
<name>A0A1R1YJI4_9FUNG</name>
<evidence type="ECO:0000313" key="2">
    <source>
        <dbReference type="Proteomes" id="UP000187429"/>
    </source>
</evidence>